<keyword evidence="10" id="KW-0732">Signal</keyword>
<feature type="signal peptide" evidence="10">
    <location>
        <begin position="1"/>
        <end position="19"/>
    </location>
</feature>
<comment type="similarity">
    <text evidence="1 9">Belongs to the peptidase A1 family.</text>
</comment>
<feature type="disulfide bond" evidence="8">
    <location>
        <begin position="335"/>
        <end position="368"/>
    </location>
</feature>
<protein>
    <submittedName>
        <fullName evidence="12">Pepsin A</fullName>
    </submittedName>
</protein>
<proteinExistence type="inferred from homology"/>
<evidence type="ECO:0000256" key="1">
    <source>
        <dbReference type="ARBA" id="ARBA00007447"/>
    </source>
</evidence>
<dbReference type="FunFam" id="2.40.70.10:FF:000008">
    <property type="entry name" value="Cathepsin D"/>
    <property type="match status" value="1"/>
</dbReference>
<evidence type="ECO:0000313" key="13">
    <source>
        <dbReference type="Proteomes" id="UP001153069"/>
    </source>
</evidence>
<dbReference type="EMBL" id="CAICTM010000217">
    <property type="protein sequence ID" value="CAB9505081.1"/>
    <property type="molecule type" value="Genomic_DNA"/>
</dbReference>
<dbReference type="PROSITE" id="PS51767">
    <property type="entry name" value="PEPTIDASE_A1"/>
    <property type="match status" value="1"/>
</dbReference>
<evidence type="ECO:0000256" key="8">
    <source>
        <dbReference type="PIRSR" id="PIRSR601461-2"/>
    </source>
</evidence>
<reference evidence="12" key="1">
    <citation type="submission" date="2020-06" db="EMBL/GenBank/DDBJ databases">
        <authorList>
            <consortium name="Plant Systems Biology data submission"/>
        </authorList>
    </citation>
    <scope>NUCLEOTIDE SEQUENCE</scope>
    <source>
        <strain evidence="12">D6</strain>
    </source>
</reference>
<evidence type="ECO:0000256" key="9">
    <source>
        <dbReference type="RuleBase" id="RU000454"/>
    </source>
</evidence>
<feature type="active site" evidence="7">
    <location>
        <position position="115"/>
    </location>
</feature>
<accession>A0A9N8DQX7</accession>
<evidence type="ECO:0000256" key="3">
    <source>
        <dbReference type="ARBA" id="ARBA00022750"/>
    </source>
</evidence>
<evidence type="ECO:0000259" key="11">
    <source>
        <dbReference type="PROSITE" id="PS51767"/>
    </source>
</evidence>
<dbReference type="AlphaFoldDB" id="A0A9N8DQX7"/>
<dbReference type="InterPro" id="IPR033121">
    <property type="entry name" value="PEPTIDASE_A1"/>
</dbReference>
<gene>
    <name evidence="12" type="ORF">SEMRO_218_G090060.1</name>
</gene>
<keyword evidence="5 8" id="KW-1015">Disulfide bond</keyword>
<sequence>MKIQGALLLLCSFARGVGAQQEEGTKSFKVPLHKRPDSELIAAHLKRERDALLLLNRLGENSAEEEDRQLRGISLKQQHSLQKGESESIKDYANAQYYGSITLGTPPQSFEVIFDTGSSNLWVPKVGCTHCGNPIFGRKHKYDHAASSSYKEDNGDFEIMYGSGSVRGFFSLDSVTLADDITISGQRFAEVQDAGGLGFAYALGKFDGILGLGFTSISIDKTPTVFENAINQNLLDQPIFSFYLGDNGPGELTFGAYDPDKFTGDLTYVKLQSATYWQIALDQATAGSSYSSATNMTAIVDSGTSLIAGPKAEITKLAAAVGAKPNIMGEYTIDCKTLDQVPDITFKIAGKDYSIKGKDAVIQAQGTCLFAFMGIDFPPPGPQWILGDVFMRQYYTVFNYVDQTIGFADVKK</sequence>
<dbReference type="GO" id="GO:0004190">
    <property type="term" value="F:aspartic-type endopeptidase activity"/>
    <property type="evidence" value="ECO:0007669"/>
    <property type="project" value="UniProtKB-KW"/>
</dbReference>
<feature type="active site" evidence="7">
    <location>
        <position position="301"/>
    </location>
</feature>
<dbReference type="PROSITE" id="PS00141">
    <property type="entry name" value="ASP_PROTEASE"/>
    <property type="match status" value="2"/>
</dbReference>
<dbReference type="OrthoDB" id="771136at2759"/>
<dbReference type="Proteomes" id="UP001153069">
    <property type="component" value="Unassembled WGS sequence"/>
</dbReference>
<comment type="caution">
    <text evidence="12">The sequence shown here is derived from an EMBL/GenBank/DDBJ whole genome shotgun (WGS) entry which is preliminary data.</text>
</comment>
<dbReference type="InterPro" id="IPR001461">
    <property type="entry name" value="Aspartic_peptidase_A1"/>
</dbReference>
<dbReference type="PRINTS" id="PR00792">
    <property type="entry name" value="PEPSIN"/>
</dbReference>
<keyword evidence="6" id="KW-0325">Glycoprotein</keyword>
<dbReference type="Pfam" id="PF00026">
    <property type="entry name" value="Asp"/>
    <property type="match status" value="1"/>
</dbReference>
<evidence type="ECO:0000256" key="5">
    <source>
        <dbReference type="ARBA" id="ARBA00023157"/>
    </source>
</evidence>
<evidence type="ECO:0000256" key="4">
    <source>
        <dbReference type="ARBA" id="ARBA00022801"/>
    </source>
</evidence>
<dbReference type="PANTHER" id="PTHR47966:SF51">
    <property type="entry name" value="BETA-SITE APP-CLEAVING ENZYME, ISOFORM A-RELATED"/>
    <property type="match status" value="1"/>
</dbReference>
<evidence type="ECO:0000256" key="10">
    <source>
        <dbReference type="SAM" id="SignalP"/>
    </source>
</evidence>
<dbReference type="SUPFAM" id="SSF50630">
    <property type="entry name" value="Acid proteases"/>
    <property type="match status" value="1"/>
</dbReference>
<keyword evidence="13" id="KW-1185">Reference proteome</keyword>
<dbReference type="FunFam" id="2.40.70.10:FF:000002">
    <property type="entry name" value="Vacuolar aspartic proteinase"/>
    <property type="match status" value="1"/>
</dbReference>
<organism evidence="12 13">
    <name type="scientific">Seminavis robusta</name>
    <dbReference type="NCBI Taxonomy" id="568900"/>
    <lineage>
        <taxon>Eukaryota</taxon>
        <taxon>Sar</taxon>
        <taxon>Stramenopiles</taxon>
        <taxon>Ochrophyta</taxon>
        <taxon>Bacillariophyta</taxon>
        <taxon>Bacillariophyceae</taxon>
        <taxon>Bacillariophycidae</taxon>
        <taxon>Naviculales</taxon>
        <taxon>Naviculaceae</taxon>
        <taxon>Seminavis</taxon>
    </lineage>
</organism>
<dbReference type="GO" id="GO:0006508">
    <property type="term" value="P:proteolysis"/>
    <property type="evidence" value="ECO:0007669"/>
    <property type="project" value="UniProtKB-KW"/>
</dbReference>
<feature type="domain" description="Peptidase A1" evidence="11">
    <location>
        <begin position="97"/>
        <end position="408"/>
    </location>
</feature>
<name>A0A9N8DQX7_9STRA</name>
<dbReference type="PANTHER" id="PTHR47966">
    <property type="entry name" value="BETA-SITE APP-CLEAVING ENZYME, ISOFORM A-RELATED"/>
    <property type="match status" value="1"/>
</dbReference>
<evidence type="ECO:0000256" key="6">
    <source>
        <dbReference type="ARBA" id="ARBA00023180"/>
    </source>
</evidence>
<dbReference type="InterPro" id="IPR001969">
    <property type="entry name" value="Aspartic_peptidase_AS"/>
</dbReference>
<evidence type="ECO:0000256" key="7">
    <source>
        <dbReference type="PIRSR" id="PIRSR601461-1"/>
    </source>
</evidence>
<keyword evidence="3 9" id="KW-0064">Aspartyl protease</keyword>
<keyword evidence="4 9" id="KW-0378">Hydrolase</keyword>
<dbReference type="InterPro" id="IPR021109">
    <property type="entry name" value="Peptidase_aspartic_dom_sf"/>
</dbReference>
<evidence type="ECO:0000256" key="2">
    <source>
        <dbReference type="ARBA" id="ARBA00022670"/>
    </source>
</evidence>
<evidence type="ECO:0000313" key="12">
    <source>
        <dbReference type="EMBL" id="CAB9505081.1"/>
    </source>
</evidence>
<feature type="chain" id="PRO_5040397355" evidence="10">
    <location>
        <begin position="20"/>
        <end position="412"/>
    </location>
</feature>
<keyword evidence="2 9" id="KW-0645">Protease</keyword>
<dbReference type="Gene3D" id="2.40.70.10">
    <property type="entry name" value="Acid Proteases"/>
    <property type="match status" value="2"/>
</dbReference>